<evidence type="ECO:0000313" key="10">
    <source>
        <dbReference type="Proteomes" id="UP000447833"/>
    </source>
</evidence>
<dbReference type="PANTHER" id="PTHR34582">
    <property type="entry name" value="UPF0702 TRANSMEMBRANE PROTEIN YCAP"/>
    <property type="match status" value="1"/>
</dbReference>
<dbReference type="AlphaFoldDB" id="A0A845F152"/>
<dbReference type="RefSeq" id="WP_160919885.1">
    <property type="nucleotide sequence ID" value="NZ_WMEY01000004.1"/>
</dbReference>
<dbReference type="Pfam" id="PF04239">
    <property type="entry name" value="DUF421"/>
    <property type="match status" value="1"/>
</dbReference>
<reference evidence="9 10" key="1">
    <citation type="submission" date="2019-11" db="EMBL/GenBank/DDBJ databases">
        <title>Genome sequences of 17 halophilic strains isolated from different environments.</title>
        <authorList>
            <person name="Furrow R.E."/>
        </authorList>
    </citation>
    <scope>NUCLEOTIDE SEQUENCE [LARGE SCALE GENOMIC DNA]</scope>
    <source>
        <strain evidence="9 10">22506_14_FS</strain>
    </source>
</reference>
<evidence type="ECO:0000256" key="3">
    <source>
        <dbReference type="ARBA" id="ARBA00022475"/>
    </source>
</evidence>
<evidence type="ECO:0000256" key="4">
    <source>
        <dbReference type="ARBA" id="ARBA00022692"/>
    </source>
</evidence>
<dbReference type="GO" id="GO:0005886">
    <property type="term" value="C:plasma membrane"/>
    <property type="evidence" value="ECO:0007669"/>
    <property type="project" value="UniProtKB-SubCell"/>
</dbReference>
<protein>
    <submittedName>
        <fullName evidence="9">DUF421 domain-containing protein</fullName>
    </submittedName>
</protein>
<proteinExistence type="inferred from homology"/>
<evidence type="ECO:0000259" key="8">
    <source>
        <dbReference type="Pfam" id="PF04239"/>
    </source>
</evidence>
<evidence type="ECO:0000313" key="9">
    <source>
        <dbReference type="EMBL" id="MYL64435.1"/>
    </source>
</evidence>
<comment type="caution">
    <text evidence="9">The sequence shown here is derived from an EMBL/GenBank/DDBJ whole genome shotgun (WGS) entry which is preliminary data.</text>
</comment>
<feature type="transmembrane region" description="Helical" evidence="7">
    <location>
        <begin position="36"/>
        <end position="56"/>
    </location>
</feature>
<feature type="transmembrane region" description="Helical" evidence="7">
    <location>
        <begin position="12"/>
        <end position="29"/>
    </location>
</feature>
<dbReference type="PANTHER" id="PTHR34582:SF6">
    <property type="entry name" value="UPF0702 TRANSMEMBRANE PROTEIN YCAP"/>
    <property type="match status" value="1"/>
</dbReference>
<sequence length="240" mass="26996">MEIVMDALKVIFRIVTILPFMLAIGLYMGKRSIGELPVFDFLVVLVFGAVVGADIADPNIDHIHTVVAMIAIALLQKLIIKIKLKNQKAGKLFTFEPTVVMYQGKFLRDNMKHIQYSIDNILQMLREKDVFHTDDVELAIVEANGRLSVKLYPSKETVLREDMAIYKKGNDYEIPVILDGRVQKDLLKHIGRTEAWLMDELQKAGDIKASSVFYAGVTGDGKFVISLKDQALKDVPPVNH</sequence>
<dbReference type="EMBL" id="WMEY01000004">
    <property type="protein sequence ID" value="MYL64435.1"/>
    <property type="molecule type" value="Genomic_DNA"/>
</dbReference>
<evidence type="ECO:0000256" key="2">
    <source>
        <dbReference type="ARBA" id="ARBA00006448"/>
    </source>
</evidence>
<evidence type="ECO:0000256" key="6">
    <source>
        <dbReference type="ARBA" id="ARBA00023136"/>
    </source>
</evidence>
<keyword evidence="6 7" id="KW-0472">Membrane</keyword>
<evidence type="ECO:0000256" key="5">
    <source>
        <dbReference type="ARBA" id="ARBA00022989"/>
    </source>
</evidence>
<gene>
    <name evidence="9" type="ORF">GLW07_13845</name>
</gene>
<feature type="transmembrane region" description="Helical" evidence="7">
    <location>
        <begin position="62"/>
        <end position="80"/>
    </location>
</feature>
<comment type="similarity">
    <text evidence="2">Belongs to the UPF0702 family.</text>
</comment>
<feature type="domain" description="YetF C-terminal" evidence="8">
    <location>
        <begin position="85"/>
        <end position="217"/>
    </location>
</feature>
<comment type="subcellular location">
    <subcellularLocation>
        <location evidence="1">Cell membrane</location>
        <topology evidence="1">Multi-pass membrane protein</topology>
    </subcellularLocation>
</comment>
<keyword evidence="5 7" id="KW-1133">Transmembrane helix</keyword>
<keyword evidence="4 7" id="KW-0812">Transmembrane</keyword>
<accession>A0A845F152</accession>
<dbReference type="Proteomes" id="UP000447833">
    <property type="component" value="Unassembled WGS sequence"/>
</dbReference>
<evidence type="ECO:0000256" key="7">
    <source>
        <dbReference type="SAM" id="Phobius"/>
    </source>
</evidence>
<evidence type="ECO:0000256" key="1">
    <source>
        <dbReference type="ARBA" id="ARBA00004651"/>
    </source>
</evidence>
<keyword evidence="3" id="KW-1003">Cell membrane</keyword>
<dbReference type="Gene3D" id="3.30.240.20">
    <property type="entry name" value="bsu07140 like domains"/>
    <property type="match status" value="2"/>
</dbReference>
<name>A0A845F152_9BACL</name>
<organism evidence="9 10">
    <name type="scientific">Guptibacillus hwajinpoensis</name>
    <dbReference type="NCBI Taxonomy" id="208199"/>
    <lineage>
        <taxon>Bacteria</taxon>
        <taxon>Bacillati</taxon>
        <taxon>Bacillota</taxon>
        <taxon>Bacilli</taxon>
        <taxon>Bacillales</taxon>
        <taxon>Guptibacillaceae</taxon>
        <taxon>Guptibacillus</taxon>
    </lineage>
</organism>
<dbReference type="InterPro" id="IPR023090">
    <property type="entry name" value="UPF0702_alpha/beta_dom_sf"/>
</dbReference>
<dbReference type="InterPro" id="IPR007353">
    <property type="entry name" value="DUF421"/>
</dbReference>